<dbReference type="Pfam" id="PF01370">
    <property type="entry name" value="Epimerase"/>
    <property type="match status" value="1"/>
</dbReference>
<evidence type="ECO:0000256" key="1">
    <source>
        <dbReference type="SAM" id="Phobius"/>
    </source>
</evidence>
<dbReference type="Gene3D" id="3.40.50.720">
    <property type="entry name" value="NAD(P)-binding Rossmann-like Domain"/>
    <property type="match status" value="1"/>
</dbReference>
<dbReference type="SUPFAM" id="SSF51735">
    <property type="entry name" value="NAD(P)-binding Rossmann-fold domains"/>
    <property type="match status" value="1"/>
</dbReference>
<dbReference type="AlphaFoldDB" id="A0A927N4S1"/>
<dbReference type="RefSeq" id="WP_337918302.1">
    <property type="nucleotide sequence ID" value="NZ_BAABJL010000176.1"/>
</dbReference>
<dbReference type="InterPro" id="IPR050177">
    <property type="entry name" value="Lipid_A_modif_metabolic_enz"/>
</dbReference>
<protein>
    <submittedName>
        <fullName evidence="3">Nucleoside-diphosphate-sugar epimerase</fullName>
    </submittedName>
</protein>
<name>A0A927N4S1_9ACTN</name>
<dbReference type="PANTHER" id="PTHR43245">
    <property type="entry name" value="BIFUNCTIONAL POLYMYXIN RESISTANCE PROTEIN ARNA"/>
    <property type="match status" value="1"/>
</dbReference>
<gene>
    <name evidence="3" type="ORF">HEB94_008555</name>
</gene>
<evidence type="ECO:0000259" key="2">
    <source>
        <dbReference type="Pfam" id="PF01370"/>
    </source>
</evidence>
<dbReference type="EMBL" id="JADBEM010000001">
    <property type="protein sequence ID" value="MBE1611707.1"/>
    <property type="molecule type" value="Genomic_DNA"/>
</dbReference>
<feature type="transmembrane region" description="Helical" evidence="1">
    <location>
        <begin position="316"/>
        <end position="334"/>
    </location>
</feature>
<dbReference type="InterPro" id="IPR036291">
    <property type="entry name" value="NAD(P)-bd_dom_sf"/>
</dbReference>
<keyword evidence="4" id="KW-1185">Reference proteome</keyword>
<keyword evidence="1" id="KW-0472">Membrane</keyword>
<dbReference type="InterPro" id="IPR001509">
    <property type="entry name" value="Epimerase_deHydtase"/>
</dbReference>
<sequence>MTGAASGLGRALVERLVGMSEVKRVVGVDERRGDVEGAEWRVLDVRDPAIAQRIAKCDVVVHLDVDLSPDADPRQRSTRNVRGAQTVIMAAAAAGVPRVVLCTSAMVYGAFADNPVPLEDDGPLRARPEGVVADLLEIEWLARRAPKAHPGLSVTVVRPSMVVGASVDTFLTRHFEASRLLVIRGSKPSWQFCHVDDLVSALVWSALGRVEGAVTVGSEGFLGQDEVEKLFGLPRLELPESLALGAAERLHRLGLTPAPASDLAYVSHPWVVSSGKLKAAGWTPTYDNTTACEVLATEVAGRHAALGRRIGRRETATLGAAGATVALLGTAAVVRRARRRKTRGGT</sequence>
<keyword evidence="1" id="KW-0812">Transmembrane</keyword>
<accession>A0A927N4S1</accession>
<proteinExistence type="predicted"/>
<organism evidence="3 4">
    <name type="scientific">Actinopolymorpha pittospori</name>
    <dbReference type="NCBI Taxonomy" id="648752"/>
    <lineage>
        <taxon>Bacteria</taxon>
        <taxon>Bacillati</taxon>
        <taxon>Actinomycetota</taxon>
        <taxon>Actinomycetes</taxon>
        <taxon>Propionibacteriales</taxon>
        <taxon>Actinopolymorphaceae</taxon>
        <taxon>Actinopolymorpha</taxon>
    </lineage>
</organism>
<keyword evidence="1" id="KW-1133">Transmembrane helix</keyword>
<evidence type="ECO:0000313" key="4">
    <source>
        <dbReference type="Proteomes" id="UP000638648"/>
    </source>
</evidence>
<comment type="caution">
    <text evidence="3">The sequence shown here is derived from an EMBL/GenBank/DDBJ whole genome shotgun (WGS) entry which is preliminary data.</text>
</comment>
<dbReference type="PANTHER" id="PTHR43245:SF52">
    <property type="entry name" value="NAD-DEPENDENT EPIMERASE_DEHYDRATASE"/>
    <property type="match status" value="1"/>
</dbReference>
<reference evidence="3" key="1">
    <citation type="submission" date="2020-10" db="EMBL/GenBank/DDBJ databases">
        <title>Sequencing the genomes of 1000 actinobacteria strains.</title>
        <authorList>
            <person name="Klenk H.-P."/>
        </authorList>
    </citation>
    <scope>NUCLEOTIDE SEQUENCE</scope>
    <source>
        <strain evidence="3">DSM 45354</strain>
    </source>
</reference>
<dbReference type="Proteomes" id="UP000638648">
    <property type="component" value="Unassembled WGS sequence"/>
</dbReference>
<evidence type="ECO:0000313" key="3">
    <source>
        <dbReference type="EMBL" id="MBE1611707.1"/>
    </source>
</evidence>
<feature type="domain" description="NAD-dependent epimerase/dehydratase" evidence="2">
    <location>
        <begin position="1"/>
        <end position="205"/>
    </location>
</feature>